<dbReference type="Proteomes" id="UP000546031">
    <property type="component" value="Unassembled WGS sequence"/>
</dbReference>
<feature type="compositionally biased region" description="Low complexity" evidence="1">
    <location>
        <begin position="92"/>
        <end position="106"/>
    </location>
</feature>
<feature type="transmembrane region" description="Helical" evidence="2">
    <location>
        <begin position="7"/>
        <end position="27"/>
    </location>
</feature>
<gene>
    <name evidence="3" type="ORF">HUO12_02640</name>
</gene>
<proteinExistence type="predicted"/>
<dbReference type="EMBL" id="JABWTA010000001">
    <property type="protein sequence ID" value="NVE93788.1"/>
    <property type="molecule type" value="Genomic_DNA"/>
</dbReference>
<accession>A0A850HB83</accession>
<keyword evidence="2" id="KW-0812">Transmembrane</keyword>
<comment type="caution">
    <text evidence="3">The sequence shown here is derived from an EMBL/GenBank/DDBJ whole genome shotgun (WGS) entry which is preliminary data.</text>
</comment>
<feature type="region of interest" description="Disordered" evidence="1">
    <location>
        <begin position="82"/>
        <end position="112"/>
    </location>
</feature>
<keyword evidence="2" id="KW-0472">Membrane</keyword>
<dbReference type="RefSeq" id="WP_176272136.1">
    <property type="nucleotide sequence ID" value="NZ_JABWTA010000001.1"/>
</dbReference>
<evidence type="ECO:0000256" key="1">
    <source>
        <dbReference type="SAM" id="MobiDB-lite"/>
    </source>
</evidence>
<feature type="transmembrane region" description="Helical" evidence="2">
    <location>
        <begin position="39"/>
        <end position="59"/>
    </location>
</feature>
<evidence type="ECO:0000313" key="3">
    <source>
        <dbReference type="EMBL" id="NVE93788.1"/>
    </source>
</evidence>
<reference evidence="3 4" key="1">
    <citation type="submission" date="2020-06" db="EMBL/GenBank/DDBJ databases">
        <title>Altererythrobacter lutimaris sp. nov., a marine bacterium isolated from a tidal flat.</title>
        <authorList>
            <person name="Kim D."/>
            <person name="Yoo Y."/>
            <person name="Kim J.-J."/>
        </authorList>
    </citation>
    <scope>NUCLEOTIDE SEQUENCE [LARGE SCALE GENOMIC DNA]</scope>
    <source>
        <strain evidence="3 4">JGD-16</strain>
    </source>
</reference>
<evidence type="ECO:0000256" key="2">
    <source>
        <dbReference type="SAM" id="Phobius"/>
    </source>
</evidence>
<organism evidence="3 4">
    <name type="scientific">Altererythrobacter lutimaris</name>
    <dbReference type="NCBI Taxonomy" id="2743979"/>
    <lineage>
        <taxon>Bacteria</taxon>
        <taxon>Pseudomonadati</taxon>
        <taxon>Pseudomonadota</taxon>
        <taxon>Alphaproteobacteria</taxon>
        <taxon>Sphingomonadales</taxon>
        <taxon>Erythrobacteraceae</taxon>
        <taxon>Altererythrobacter</taxon>
    </lineage>
</organism>
<dbReference type="AlphaFoldDB" id="A0A850HB83"/>
<evidence type="ECO:0000313" key="4">
    <source>
        <dbReference type="Proteomes" id="UP000546031"/>
    </source>
</evidence>
<keyword evidence="4" id="KW-1185">Reference proteome</keyword>
<protein>
    <submittedName>
        <fullName evidence="3">DUF1049 domain-containing protein</fullName>
    </submittedName>
</protein>
<name>A0A850HB83_9SPHN</name>
<keyword evidence="2" id="KW-1133">Transmembrane helix</keyword>
<sequence>MQIVRTVIWVVIVAAIMLFSAFNWDAVEVTLWEGLVLETKVPVLVIVSFLLGLIPMWMLHRGVKWQLNRRISSLENAARNAALARHEPKPAAPASPAAQSAPASDALKPASE</sequence>